<comment type="caution">
    <text evidence="3">The sequence shown here is derived from an EMBL/GenBank/DDBJ whole genome shotgun (WGS) entry which is preliminary data.</text>
</comment>
<feature type="chain" id="PRO_5031302002" description="DUF4148 domain-containing protein" evidence="2">
    <location>
        <begin position="22"/>
        <end position="86"/>
    </location>
</feature>
<dbReference type="AlphaFoldDB" id="A0A7X1NKI3"/>
<keyword evidence="4" id="KW-1185">Reference proteome</keyword>
<sequence>MKIFQFVVAAAIALSTAPSFAQSTPQTVNDDVRAQLTQEKMTYGYSGSDDRTQTATSGSKPTVVPPHRITGVELGRYSLSVVRPSF</sequence>
<evidence type="ECO:0000256" key="2">
    <source>
        <dbReference type="SAM" id="SignalP"/>
    </source>
</evidence>
<protein>
    <recommendedName>
        <fullName evidence="5">DUF4148 domain-containing protein</fullName>
    </recommendedName>
</protein>
<dbReference type="RefSeq" id="WP_152768115.1">
    <property type="nucleotide sequence ID" value="NZ_WHNP01000125.1"/>
</dbReference>
<gene>
    <name evidence="3" type="ORF">GCT13_44780</name>
</gene>
<evidence type="ECO:0000313" key="3">
    <source>
        <dbReference type="EMBL" id="MPW23644.1"/>
    </source>
</evidence>
<evidence type="ECO:0000313" key="4">
    <source>
        <dbReference type="Proteomes" id="UP000484381"/>
    </source>
</evidence>
<organism evidence="3 4">
    <name type="scientific">Paraburkholderia franconis</name>
    <dbReference type="NCBI Taxonomy" id="2654983"/>
    <lineage>
        <taxon>Bacteria</taxon>
        <taxon>Pseudomonadati</taxon>
        <taxon>Pseudomonadota</taxon>
        <taxon>Betaproteobacteria</taxon>
        <taxon>Burkholderiales</taxon>
        <taxon>Burkholderiaceae</taxon>
        <taxon>Paraburkholderia</taxon>
    </lineage>
</organism>
<name>A0A7X1NKI3_9BURK</name>
<proteinExistence type="predicted"/>
<dbReference type="Proteomes" id="UP000484381">
    <property type="component" value="Unassembled WGS sequence"/>
</dbReference>
<feature type="signal peptide" evidence="2">
    <location>
        <begin position="1"/>
        <end position="21"/>
    </location>
</feature>
<keyword evidence="2" id="KW-0732">Signal</keyword>
<evidence type="ECO:0000256" key="1">
    <source>
        <dbReference type="SAM" id="MobiDB-lite"/>
    </source>
</evidence>
<accession>A0A7X1NKI3</accession>
<dbReference type="EMBL" id="WHNP01000125">
    <property type="protein sequence ID" value="MPW23644.1"/>
    <property type="molecule type" value="Genomic_DNA"/>
</dbReference>
<reference evidence="3 4" key="1">
    <citation type="submission" date="2019-10" db="EMBL/GenBank/DDBJ databases">
        <title>Paraburkholderia sp. isolated from nodules of Mimosa pudica from Brazilian Atlantic Forest soils.</title>
        <authorList>
            <person name="Paulitsch F."/>
            <person name="Hungria M."/>
            <person name="Dall'Agnol R."/>
        </authorList>
    </citation>
    <scope>NUCLEOTIDE SEQUENCE [LARGE SCALE GENOMIC DNA]</scope>
    <source>
        <strain evidence="3 4">CNPSo 3157</strain>
    </source>
</reference>
<feature type="region of interest" description="Disordered" evidence="1">
    <location>
        <begin position="42"/>
        <end position="67"/>
    </location>
</feature>
<evidence type="ECO:0008006" key="5">
    <source>
        <dbReference type="Google" id="ProtNLM"/>
    </source>
</evidence>